<evidence type="ECO:0000256" key="5">
    <source>
        <dbReference type="ARBA" id="ARBA00023242"/>
    </source>
</evidence>
<evidence type="ECO:0000313" key="10">
    <source>
        <dbReference type="Proteomes" id="UP000323000"/>
    </source>
</evidence>
<dbReference type="SMART" id="SM00360">
    <property type="entry name" value="RRM"/>
    <property type="match status" value="1"/>
</dbReference>
<dbReference type="SUPFAM" id="SSF54928">
    <property type="entry name" value="RNA-binding domain, RBD"/>
    <property type="match status" value="1"/>
</dbReference>
<feature type="region of interest" description="Disordered" evidence="7">
    <location>
        <begin position="257"/>
        <end position="292"/>
    </location>
</feature>
<proteinExistence type="predicted"/>
<evidence type="ECO:0000256" key="6">
    <source>
        <dbReference type="PROSITE-ProRule" id="PRU00176"/>
    </source>
</evidence>
<dbReference type="OrthoDB" id="252020at2759"/>
<comment type="caution">
    <text evidence="9">The sequence shown here is derived from an EMBL/GenBank/DDBJ whole genome shotgun (WGS) entry which is preliminary data.</text>
</comment>
<dbReference type="FunFam" id="3.30.70.330:FF:000461">
    <property type="entry name" value="Serine/arginine-rich splicing factor SR45"/>
    <property type="match status" value="1"/>
</dbReference>
<dbReference type="GO" id="GO:0003723">
    <property type="term" value="F:RNA binding"/>
    <property type="evidence" value="ECO:0007669"/>
    <property type="project" value="UniProtKB-UniRule"/>
</dbReference>
<evidence type="ECO:0000256" key="7">
    <source>
        <dbReference type="SAM" id="MobiDB-lite"/>
    </source>
</evidence>
<dbReference type="GO" id="GO:0000398">
    <property type="term" value="P:mRNA splicing, via spliceosome"/>
    <property type="evidence" value="ECO:0007669"/>
    <property type="project" value="TreeGrafter"/>
</dbReference>
<keyword evidence="10" id="KW-1185">Reference proteome</keyword>
<name>A0A5C7IB25_9ROSI</name>
<dbReference type="EMBL" id="VAHF01000003">
    <property type="protein sequence ID" value="TXG66540.1"/>
    <property type="molecule type" value="Genomic_DNA"/>
</dbReference>
<organism evidence="9 10">
    <name type="scientific">Acer yangbiense</name>
    <dbReference type="NCBI Taxonomy" id="1000413"/>
    <lineage>
        <taxon>Eukaryota</taxon>
        <taxon>Viridiplantae</taxon>
        <taxon>Streptophyta</taxon>
        <taxon>Embryophyta</taxon>
        <taxon>Tracheophyta</taxon>
        <taxon>Spermatophyta</taxon>
        <taxon>Magnoliopsida</taxon>
        <taxon>eudicotyledons</taxon>
        <taxon>Gunneridae</taxon>
        <taxon>Pentapetalae</taxon>
        <taxon>rosids</taxon>
        <taxon>malvids</taxon>
        <taxon>Sapindales</taxon>
        <taxon>Sapindaceae</taxon>
        <taxon>Hippocastanoideae</taxon>
        <taxon>Acereae</taxon>
        <taxon>Acer</taxon>
    </lineage>
</organism>
<comment type="subcellular location">
    <subcellularLocation>
        <location evidence="1">Nucleus</location>
    </subcellularLocation>
</comment>
<dbReference type="InterPro" id="IPR012677">
    <property type="entry name" value="Nucleotide-bd_a/b_plait_sf"/>
</dbReference>
<keyword evidence="3 6" id="KW-0694">RNA-binding</keyword>
<dbReference type="PANTHER" id="PTHR15481">
    <property type="entry name" value="RIBONUCLEIC ACID BINDING PROTEIN S1"/>
    <property type="match status" value="1"/>
</dbReference>
<dbReference type="Proteomes" id="UP000323000">
    <property type="component" value="Chromosome 3"/>
</dbReference>
<feature type="domain" description="RRM" evidence="8">
    <location>
        <begin position="175"/>
        <end position="253"/>
    </location>
</feature>
<dbReference type="GO" id="GO:0061574">
    <property type="term" value="C:ASAP complex"/>
    <property type="evidence" value="ECO:0007669"/>
    <property type="project" value="TreeGrafter"/>
</dbReference>
<evidence type="ECO:0000313" key="9">
    <source>
        <dbReference type="EMBL" id="TXG66540.1"/>
    </source>
</evidence>
<evidence type="ECO:0000256" key="1">
    <source>
        <dbReference type="ARBA" id="ARBA00004123"/>
    </source>
</evidence>
<dbReference type="PANTHER" id="PTHR15481:SF0">
    <property type="entry name" value="LD23870P-RELATED"/>
    <property type="match status" value="1"/>
</dbReference>
<keyword evidence="4" id="KW-0508">mRNA splicing</keyword>
<dbReference type="GO" id="GO:0005654">
    <property type="term" value="C:nucleoplasm"/>
    <property type="evidence" value="ECO:0007669"/>
    <property type="project" value="TreeGrafter"/>
</dbReference>
<reference evidence="10" key="1">
    <citation type="journal article" date="2019" name="Gigascience">
        <title>De novo genome assembly of the endangered Acer yangbiense, a plant species with extremely small populations endemic to Yunnan Province, China.</title>
        <authorList>
            <person name="Yang J."/>
            <person name="Wariss H.M."/>
            <person name="Tao L."/>
            <person name="Zhang R."/>
            <person name="Yun Q."/>
            <person name="Hollingsworth P."/>
            <person name="Dao Z."/>
            <person name="Luo G."/>
            <person name="Guo H."/>
            <person name="Ma Y."/>
            <person name="Sun W."/>
        </authorList>
    </citation>
    <scope>NUCLEOTIDE SEQUENCE [LARGE SCALE GENOMIC DNA]</scope>
    <source>
        <strain evidence="10">cv. Malutang</strain>
    </source>
</reference>
<dbReference type="InterPro" id="IPR034201">
    <property type="entry name" value="RNPS1_RRM"/>
</dbReference>
<keyword evidence="5" id="KW-0539">Nucleus</keyword>
<dbReference type="GO" id="GO:0005737">
    <property type="term" value="C:cytoplasm"/>
    <property type="evidence" value="ECO:0007669"/>
    <property type="project" value="TreeGrafter"/>
</dbReference>
<dbReference type="CDD" id="cd12365">
    <property type="entry name" value="RRM_RNPS1"/>
    <property type="match status" value="1"/>
</dbReference>
<dbReference type="InterPro" id="IPR000504">
    <property type="entry name" value="RRM_dom"/>
</dbReference>
<dbReference type="Gene3D" id="3.30.70.330">
    <property type="match status" value="1"/>
</dbReference>
<evidence type="ECO:0000256" key="4">
    <source>
        <dbReference type="ARBA" id="ARBA00023187"/>
    </source>
</evidence>
<protein>
    <recommendedName>
        <fullName evidence="8">RRM domain-containing protein</fullName>
    </recommendedName>
</protein>
<evidence type="ECO:0000256" key="2">
    <source>
        <dbReference type="ARBA" id="ARBA00022664"/>
    </source>
</evidence>
<evidence type="ECO:0000256" key="3">
    <source>
        <dbReference type="ARBA" id="ARBA00022884"/>
    </source>
</evidence>
<dbReference type="Pfam" id="PF00076">
    <property type="entry name" value="RRM_1"/>
    <property type="match status" value="1"/>
</dbReference>
<sequence>MRSRSEKCECKPCQGVWEKSETKVHIALPKIGLNLLMSANLVQFGARYARLWTRQVQIEISTSRSVGTFCSLMVLDLQSHLAGMDQRTTIELGNLGLHRGVVALGSRVIELTSNWGFSGLAALSGKVSCLVQEEDGEELGLFIVPVAAKRGRSPPPQSKRTSPLTRKASTENNSLVLFIDSLSRNVNEGHLREIFSNFGEVVNVELVMDRAVNLPRGSGYVQFKTRADAEKAQLYMDGAQIDGNVVRATFTLSLPKKVSPPPKPVASASKRDASRTDNASVDIEKDGPKRPRECGDLLLRPEVVLRPLPQGGIDHRLLGLLPEEYVAVLSADVLPFLQGAGNLLID</sequence>
<evidence type="ECO:0000259" key="8">
    <source>
        <dbReference type="PROSITE" id="PS50102"/>
    </source>
</evidence>
<dbReference type="InterPro" id="IPR035979">
    <property type="entry name" value="RBD_domain_sf"/>
</dbReference>
<gene>
    <name evidence="9" type="ORF">EZV62_007815</name>
</gene>
<accession>A0A5C7IB25</accession>
<feature type="compositionally biased region" description="Basic and acidic residues" evidence="7">
    <location>
        <begin position="282"/>
        <end position="292"/>
    </location>
</feature>
<dbReference type="AlphaFoldDB" id="A0A5C7IB25"/>
<dbReference type="PROSITE" id="PS50102">
    <property type="entry name" value="RRM"/>
    <property type="match status" value="1"/>
</dbReference>
<keyword evidence="2" id="KW-0507">mRNA processing</keyword>